<feature type="compositionally biased region" description="Low complexity" evidence="1">
    <location>
        <begin position="149"/>
        <end position="164"/>
    </location>
</feature>
<evidence type="ECO:0000256" key="1">
    <source>
        <dbReference type="SAM" id="MobiDB-lite"/>
    </source>
</evidence>
<feature type="compositionally biased region" description="Low complexity" evidence="1">
    <location>
        <begin position="185"/>
        <end position="194"/>
    </location>
</feature>
<evidence type="ECO:0000313" key="3">
    <source>
        <dbReference type="Proteomes" id="UP001054857"/>
    </source>
</evidence>
<dbReference type="AlphaFoldDB" id="A0AAD3DY35"/>
<dbReference type="Proteomes" id="UP001054857">
    <property type="component" value="Unassembled WGS sequence"/>
</dbReference>
<sequence>MSTVFNRCRHGAARLCSGSCYQLPCPSVCIHGDSHKQARLYNAPYAGNAMRASHTSSCRPCANIDDVYTLQCYGGGSGRGFSGSGNNGNGGSSSGQGGSFDGNGNHLASANLKQALLAAIVVSAAASMFPAQSHAMPGSTSGSPLASFLGGSPKGSKLSSSAPAHSGGLGASLGRNSMDIGSHGSSSSTSTSSSPLRPRSKVMHVACKGSTLVVPLTAGEAKEDGSKLPHMSLWQRRRVVEAPIELSEREVSMLAGSRQNRVRDSLLV</sequence>
<reference evidence="2 3" key="1">
    <citation type="journal article" date="2021" name="Sci. Rep.">
        <title>Genome sequencing of the multicellular alga Astrephomene provides insights into convergent evolution of germ-soma differentiation.</title>
        <authorList>
            <person name="Yamashita S."/>
            <person name="Yamamoto K."/>
            <person name="Matsuzaki R."/>
            <person name="Suzuki S."/>
            <person name="Yamaguchi H."/>
            <person name="Hirooka S."/>
            <person name="Minakuchi Y."/>
            <person name="Miyagishima S."/>
            <person name="Kawachi M."/>
            <person name="Toyoda A."/>
            <person name="Nozaki H."/>
        </authorList>
    </citation>
    <scope>NUCLEOTIDE SEQUENCE [LARGE SCALE GENOMIC DNA]</scope>
    <source>
        <strain evidence="2 3">NIES-4017</strain>
    </source>
</reference>
<organism evidence="2 3">
    <name type="scientific">Astrephomene gubernaculifera</name>
    <dbReference type="NCBI Taxonomy" id="47775"/>
    <lineage>
        <taxon>Eukaryota</taxon>
        <taxon>Viridiplantae</taxon>
        <taxon>Chlorophyta</taxon>
        <taxon>core chlorophytes</taxon>
        <taxon>Chlorophyceae</taxon>
        <taxon>CS clade</taxon>
        <taxon>Chlamydomonadales</taxon>
        <taxon>Astrephomenaceae</taxon>
        <taxon>Astrephomene</taxon>
    </lineage>
</organism>
<keyword evidence="3" id="KW-1185">Reference proteome</keyword>
<comment type="caution">
    <text evidence="2">The sequence shown here is derived from an EMBL/GenBank/DDBJ whole genome shotgun (WGS) entry which is preliminary data.</text>
</comment>
<dbReference type="EMBL" id="BMAR01000034">
    <property type="protein sequence ID" value="GFR50008.1"/>
    <property type="molecule type" value="Genomic_DNA"/>
</dbReference>
<accession>A0AAD3DY35</accession>
<protein>
    <submittedName>
        <fullName evidence="2">Uncharacterized protein</fullName>
    </submittedName>
</protein>
<name>A0AAD3DY35_9CHLO</name>
<gene>
    <name evidence="2" type="ORF">Agub_g12157</name>
</gene>
<proteinExistence type="predicted"/>
<feature type="region of interest" description="Disordered" evidence="1">
    <location>
        <begin position="132"/>
        <end position="200"/>
    </location>
</feature>
<evidence type="ECO:0000313" key="2">
    <source>
        <dbReference type="EMBL" id="GFR50008.1"/>
    </source>
</evidence>